<protein>
    <submittedName>
        <fullName evidence="2">Uncharacterized protein</fullName>
    </submittedName>
</protein>
<feature type="transmembrane region" description="Helical" evidence="1">
    <location>
        <begin position="137"/>
        <end position="158"/>
    </location>
</feature>
<keyword evidence="1" id="KW-0472">Membrane</keyword>
<dbReference type="STRING" id="140314.SAMN04488076_102140"/>
<dbReference type="Pfam" id="PF09997">
    <property type="entry name" value="DUF2238"/>
    <property type="match status" value="1"/>
</dbReference>
<name>A0A143Y721_9LACT</name>
<evidence type="ECO:0000313" key="2">
    <source>
        <dbReference type="EMBL" id="CZQ81054.1"/>
    </source>
</evidence>
<organism evidence="2 3">
    <name type="scientific">Trichococcus palustris</name>
    <dbReference type="NCBI Taxonomy" id="140314"/>
    <lineage>
        <taxon>Bacteria</taxon>
        <taxon>Bacillati</taxon>
        <taxon>Bacillota</taxon>
        <taxon>Bacilli</taxon>
        <taxon>Lactobacillales</taxon>
        <taxon>Carnobacteriaceae</taxon>
        <taxon>Trichococcus</taxon>
    </lineage>
</organism>
<proteinExistence type="predicted"/>
<dbReference type="RefSeq" id="WP_087029980.1">
    <property type="nucleotide sequence ID" value="NZ_FJNE01000001.1"/>
</dbReference>
<dbReference type="Proteomes" id="UP000242754">
    <property type="component" value="Unassembled WGS sequence"/>
</dbReference>
<feature type="transmembrane region" description="Helical" evidence="1">
    <location>
        <begin position="12"/>
        <end position="32"/>
    </location>
</feature>
<accession>A0A143Y721</accession>
<evidence type="ECO:0000313" key="3">
    <source>
        <dbReference type="Proteomes" id="UP000242754"/>
    </source>
</evidence>
<sequence length="245" mass="27563">MRETIKKISYYIIIFIYASFILITGYELFQIIQTNGTPKQSEHFLRFVQAGFGLIALQFPTVLRKRTSILLPQRISFLYAIFLYMALLLGSIGGFYNTITDWDKIQHALSAALVGVLGFSVIANLQQNGNEELKLTPLLSSLFSFCLATTIGVFWEFYEFFADTYLGQNAQKFMTADGTLLVGQAALVDTMGDLIVNCTAAAIVATLGYISLKKDIGWLEGYLIVISQDETKERKNNTKKKRRTK</sequence>
<dbReference type="AlphaFoldDB" id="A0A143Y721"/>
<evidence type="ECO:0000256" key="1">
    <source>
        <dbReference type="SAM" id="Phobius"/>
    </source>
</evidence>
<feature type="transmembrane region" description="Helical" evidence="1">
    <location>
        <begin position="44"/>
        <end position="63"/>
    </location>
</feature>
<gene>
    <name evidence="2" type="ORF">Tpal_151</name>
</gene>
<feature type="transmembrane region" description="Helical" evidence="1">
    <location>
        <begin position="194"/>
        <end position="212"/>
    </location>
</feature>
<feature type="transmembrane region" description="Helical" evidence="1">
    <location>
        <begin position="108"/>
        <end position="125"/>
    </location>
</feature>
<reference evidence="2 3" key="1">
    <citation type="submission" date="2016-02" db="EMBL/GenBank/DDBJ databases">
        <authorList>
            <person name="Wen L."/>
            <person name="He K."/>
            <person name="Yang H."/>
        </authorList>
    </citation>
    <scope>NUCLEOTIDE SEQUENCE [LARGE SCALE GENOMIC DNA]</scope>
    <source>
        <strain evidence="2">Trichococcus palustris</strain>
    </source>
</reference>
<keyword evidence="3" id="KW-1185">Reference proteome</keyword>
<keyword evidence="1" id="KW-1133">Transmembrane helix</keyword>
<dbReference type="OrthoDB" id="4966203at2"/>
<dbReference type="EMBL" id="FJNE01000001">
    <property type="protein sequence ID" value="CZQ81054.1"/>
    <property type="molecule type" value="Genomic_DNA"/>
</dbReference>
<dbReference type="InterPro" id="IPR014509">
    <property type="entry name" value="YjdF-like"/>
</dbReference>
<feature type="transmembrane region" description="Helical" evidence="1">
    <location>
        <begin position="75"/>
        <end position="96"/>
    </location>
</feature>
<keyword evidence="1" id="KW-0812">Transmembrane</keyword>